<comment type="caution">
    <text evidence="1">The sequence shown here is derived from an EMBL/GenBank/DDBJ whole genome shotgun (WGS) entry which is preliminary data.</text>
</comment>
<organism evidence="1 2">
    <name type="scientific">Candidatus Nealsonbacteria bacterium RIFCSPLOWO2_01_FULL_43_32</name>
    <dbReference type="NCBI Taxonomy" id="1801672"/>
    <lineage>
        <taxon>Bacteria</taxon>
        <taxon>Candidatus Nealsoniibacteriota</taxon>
    </lineage>
</organism>
<evidence type="ECO:0000313" key="2">
    <source>
        <dbReference type="Proteomes" id="UP000178647"/>
    </source>
</evidence>
<name>A0A1G2EGF3_9BACT</name>
<protein>
    <submittedName>
        <fullName evidence="1">Uncharacterized protein</fullName>
    </submittedName>
</protein>
<sequence length="224" mass="25941">MDNGQKFVMVQGHQELHITACAVVKNSDPAFLESFNGSKNYFAEPNAKWRENPADEWAWIKIYHHLYPEKNPDSEKGQVIRIPMKFFGKSPDDCYGEVQFTIKYKKGDRILRGVELGRNKSYDSRVGKWVAETRPIIPKNDQGSHGYVALRLYHEDYLPANQPDWHFEPVYAVIGGEDFYRIETGWFNEEIIITISPILGDSPEIPKHIIGFRELSSVVRKLKR</sequence>
<accession>A0A1G2EGF3</accession>
<evidence type="ECO:0000313" key="1">
    <source>
        <dbReference type="EMBL" id="OGZ24865.1"/>
    </source>
</evidence>
<reference evidence="1 2" key="1">
    <citation type="journal article" date="2016" name="Nat. Commun.">
        <title>Thousands of microbial genomes shed light on interconnected biogeochemical processes in an aquifer system.</title>
        <authorList>
            <person name="Anantharaman K."/>
            <person name="Brown C.T."/>
            <person name="Hug L.A."/>
            <person name="Sharon I."/>
            <person name="Castelle C.J."/>
            <person name="Probst A.J."/>
            <person name="Thomas B.C."/>
            <person name="Singh A."/>
            <person name="Wilkins M.J."/>
            <person name="Karaoz U."/>
            <person name="Brodie E.L."/>
            <person name="Williams K.H."/>
            <person name="Hubbard S.S."/>
            <person name="Banfield J.F."/>
        </authorList>
    </citation>
    <scope>NUCLEOTIDE SEQUENCE [LARGE SCALE GENOMIC DNA]</scope>
</reference>
<gene>
    <name evidence="1" type="ORF">A2896_01155</name>
</gene>
<dbReference type="EMBL" id="MHMH01000002">
    <property type="protein sequence ID" value="OGZ24865.1"/>
    <property type="molecule type" value="Genomic_DNA"/>
</dbReference>
<dbReference type="Proteomes" id="UP000178647">
    <property type="component" value="Unassembled WGS sequence"/>
</dbReference>
<proteinExistence type="predicted"/>
<dbReference type="AlphaFoldDB" id="A0A1G2EGF3"/>